<accession>A0A382DND6</accession>
<dbReference type="EMBL" id="UINC01040267">
    <property type="protein sequence ID" value="SVB39898.1"/>
    <property type="molecule type" value="Genomic_DNA"/>
</dbReference>
<reference evidence="1" key="1">
    <citation type="submission" date="2018-05" db="EMBL/GenBank/DDBJ databases">
        <authorList>
            <person name="Lanie J.A."/>
            <person name="Ng W.-L."/>
            <person name="Kazmierczak K.M."/>
            <person name="Andrzejewski T.M."/>
            <person name="Davidsen T.M."/>
            <person name="Wayne K.J."/>
            <person name="Tettelin H."/>
            <person name="Glass J.I."/>
            <person name="Rusch D."/>
            <person name="Podicherti R."/>
            <person name="Tsui H.-C.T."/>
            <person name="Winkler M.E."/>
        </authorList>
    </citation>
    <scope>NUCLEOTIDE SEQUENCE</scope>
</reference>
<dbReference type="AlphaFoldDB" id="A0A382DND6"/>
<name>A0A382DND6_9ZZZZ</name>
<proteinExistence type="predicted"/>
<evidence type="ECO:0000313" key="1">
    <source>
        <dbReference type="EMBL" id="SVB39898.1"/>
    </source>
</evidence>
<organism evidence="1">
    <name type="scientific">marine metagenome</name>
    <dbReference type="NCBI Taxonomy" id="408172"/>
    <lineage>
        <taxon>unclassified sequences</taxon>
        <taxon>metagenomes</taxon>
        <taxon>ecological metagenomes</taxon>
    </lineage>
</organism>
<evidence type="ECO:0008006" key="2">
    <source>
        <dbReference type="Google" id="ProtNLM"/>
    </source>
</evidence>
<sequence length="302" mass="33109">MAISRAQLVKELEPGLNALFGLEYKRYENQHAEIYVQESSDRAFEEEVMLSGFANADVKAEGQGISYDEAQETFTARYTNETIALAFAITEEAIEDNLYDRIASRYTKALARSMSNAKEVKAVSPLINGLPSGSFKTGDAVTLFSTQHPTIAGVFSNTLATAADLNETSMEQALIDIAAMTDERGLKIAAKGVKMIIPSNTQFTAERLFKSQGRVGTADNDINATKSMGMIPQGYRVNNFLTDTDAWYIITDVPNGMKMFNRAPLTTAMEGDFDTGNVRYKARERYVFGCSDPRGIYGSPGA</sequence>
<protein>
    <recommendedName>
        <fullName evidence="2">Bacteriophage Mu GpT domain-containing protein</fullName>
    </recommendedName>
</protein>
<dbReference type="Pfam" id="PF25209">
    <property type="entry name" value="Phage_capsid_4"/>
    <property type="match status" value="1"/>
</dbReference>
<gene>
    <name evidence="1" type="ORF">METZ01_LOCUS192752</name>
</gene>